<name>A0A0L0C4S5_LUCCU</name>
<protein>
    <submittedName>
        <fullName evidence="1">Uncharacterized protein</fullName>
    </submittedName>
</protein>
<dbReference type="Proteomes" id="UP000037069">
    <property type="component" value="Unassembled WGS sequence"/>
</dbReference>
<evidence type="ECO:0000313" key="2">
    <source>
        <dbReference type="Proteomes" id="UP000037069"/>
    </source>
</evidence>
<evidence type="ECO:0000313" key="1">
    <source>
        <dbReference type="EMBL" id="KNC27241.1"/>
    </source>
</evidence>
<accession>A0A0L0C4S5</accession>
<proteinExistence type="predicted"/>
<sequence length="182" mass="20273">MNSISLSSESLSSLTSASSSSKRLFSDDSGWSGNPVKMSRPFSVSEDQILINGLALEAESGLEQVHENLKIYDDLSMAKLDLNSNQSQVLERQQLKLKAQAGLNVIRQARKFTKTFKHDLEPLCVAYHYQLTTREITKLANNGDKAAKLVLRARQTPVIDSAKYDKFIKSVAEDSDYKFGLL</sequence>
<dbReference type="EMBL" id="JRES01000924">
    <property type="protein sequence ID" value="KNC27241.1"/>
    <property type="molecule type" value="Genomic_DNA"/>
</dbReference>
<dbReference type="AlphaFoldDB" id="A0A0L0C4S5"/>
<gene>
    <name evidence="1" type="ORF">FF38_05482</name>
</gene>
<feature type="non-terminal residue" evidence="1">
    <location>
        <position position="182"/>
    </location>
</feature>
<organism evidence="1 2">
    <name type="scientific">Lucilia cuprina</name>
    <name type="common">Green bottle fly</name>
    <name type="synonym">Australian sheep blowfly</name>
    <dbReference type="NCBI Taxonomy" id="7375"/>
    <lineage>
        <taxon>Eukaryota</taxon>
        <taxon>Metazoa</taxon>
        <taxon>Ecdysozoa</taxon>
        <taxon>Arthropoda</taxon>
        <taxon>Hexapoda</taxon>
        <taxon>Insecta</taxon>
        <taxon>Pterygota</taxon>
        <taxon>Neoptera</taxon>
        <taxon>Endopterygota</taxon>
        <taxon>Diptera</taxon>
        <taxon>Brachycera</taxon>
        <taxon>Muscomorpha</taxon>
        <taxon>Oestroidea</taxon>
        <taxon>Calliphoridae</taxon>
        <taxon>Luciliinae</taxon>
        <taxon>Lucilia</taxon>
    </lineage>
</organism>
<comment type="caution">
    <text evidence="1">The sequence shown here is derived from an EMBL/GenBank/DDBJ whole genome shotgun (WGS) entry which is preliminary data.</text>
</comment>
<reference evidence="1 2" key="1">
    <citation type="journal article" date="2015" name="Nat. Commun.">
        <title>Lucilia cuprina genome unlocks parasitic fly biology to underpin future interventions.</title>
        <authorList>
            <person name="Anstead C.A."/>
            <person name="Korhonen P.K."/>
            <person name="Young N.D."/>
            <person name="Hall R.S."/>
            <person name="Jex A.R."/>
            <person name="Murali S.C."/>
            <person name="Hughes D.S."/>
            <person name="Lee S.F."/>
            <person name="Perry T."/>
            <person name="Stroehlein A.J."/>
            <person name="Ansell B.R."/>
            <person name="Breugelmans B."/>
            <person name="Hofmann A."/>
            <person name="Qu J."/>
            <person name="Dugan S."/>
            <person name="Lee S.L."/>
            <person name="Chao H."/>
            <person name="Dinh H."/>
            <person name="Han Y."/>
            <person name="Doddapaneni H.V."/>
            <person name="Worley K.C."/>
            <person name="Muzny D.M."/>
            <person name="Ioannidis P."/>
            <person name="Waterhouse R.M."/>
            <person name="Zdobnov E.M."/>
            <person name="James P.J."/>
            <person name="Bagnall N.H."/>
            <person name="Kotze A.C."/>
            <person name="Gibbs R.A."/>
            <person name="Richards S."/>
            <person name="Batterham P."/>
            <person name="Gasser R.B."/>
        </authorList>
    </citation>
    <scope>NUCLEOTIDE SEQUENCE [LARGE SCALE GENOMIC DNA]</scope>
    <source>
        <strain evidence="1 2">LS</strain>
        <tissue evidence="1">Full body</tissue>
    </source>
</reference>
<keyword evidence="2" id="KW-1185">Reference proteome</keyword>